<organism evidence="1 2">
    <name type="scientific">Pseudomonas putida</name>
    <name type="common">Arthrobacter siderocapsulatus</name>
    <dbReference type="NCBI Taxonomy" id="303"/>
    <lineage>
        <taxon>Bacteria</taxon>
        <taxon>Pseudomonadati</taxon>
        <taxon>Pseudomonadota</taxon>
        <taxon>Gammaproteobacteria</taxon>
        <taxon>Pseudomonadales</taxon>
        <taxon>Pseudomonadaceae</taxon>
        <taxon>Pseudomonas</taxon>
    </lineage>
</organism>
<comment type="caution">
    <text evidence="1">The sequence shown here is derived from an EMBL/GenBank/DDBJ whole genome shotgun (WGS) entry which is preliminary data.</text>
</comment>
<protein>
    <submittedName>
        <fullName evidence="1">Uncharacterized protein</fullName>
    </submittedName>
</protein>
<sequence>MDQSIIATYATSFRAQLYLHEAGRNTPLRLSRTRDKFSWGVTPEYDWLQTGGDEPSLVISFDYHSMDENRLHYHLHIPGPPKTATGPLVPRRLDASMNGYLGFYWREEVTDYWKVEPLQETKGGLLCHLRDHRGYKVATLQDNPHHKPGRFNYLNVSEGETATFLLQKTS</sequence>
<accession>A0A2S3W6B5</accession>
<evidence type="ECO:0000313" key="2">
    <source>
        <dbReference type="Proteomes" id="UP000237194"/>
    </source>
</evidence>
<proteinExistence type="predicted"/>
<name>A0A2S3W6B5_PSEPU</name>
<reference evidence="1 2" key="2">
    <citation type="submission" date="2018-03" db="EMBL/GenBank/DDBJ databases">
        <title>Draft genome of Pseudomonas putida strain KT-27.</title>
        <authorList>
            <person name="Yoshizawa S."/>
            <person name="Khan N.H."/>
            <person name="Nishimura M."/>
            <person name="Chiura H.X."/>
            <person name="Ogura Y."/>
            <person name="Hayashi T."/>
            <person name="Kogure K."/>
        </authorList>
    </citation>
    <scope>NUCLEOTIDE SEQUENCE [LARGE SCALE GENOMIC DNA]</scope>
    <source>
        <strain evidence="1 2">KT-27</strain>
    </source>
</reference>
<dbReference type="RefSeq" id="WP_103435089.1">
    <property type="nucleotide sequence ID" value="NZ_MIND01000018.1"/>
</dbReference>
<dbReference type="EMBL" id="MIND01000018">
    <property type="protein sequence ID" value="POF86433.1"/>
    <property type="molecule type" value="Genomic_DNA"/>
</dbReference>
<reference evidence="1 2" key="1">
    <citation type="submission" date="2016-08" db="EMBL/GenBank/DDBJ databases">
        <authorList>
            <person name="Seilhamer J.J."/>
        </authorList>
    </citation>
    <scope>NUCLEOTIDE SEQUENCE [LARGE SCALE GENOMIC DNA]</scope>
    <source>
        <strain evidence="1 2">KT-27</strain>
    </source>
</reference>
<evidence type="ECO:0000313" key="1">
    <source>
        <dbReference type="EMBL" id="POF86433.1"/>
    </source>
</evidence>
<gene>
    <name evidence="1" type="ORF">BGP80_00145</name>
</gene>
<dbReference type="AlphaFoldDB" id="A0A2S3W6B5"/>
<dbReference type="Proteomes" id="UP000237194">
    <property type="component" value="Unassembled WGS sequence"/>
</dbReference>